<accession>A0A6I8M8T8</accession>
<organism evidence="2 3">
    <name type="scientific">Amycolatopsis camponoti</name>
    <dbReference type="NCBI Taxonomy" id="2606593"/>
    <lineage>
        <taxon>Bacteria</taxon>
        <taxon>Bacillati</taxon>
        <taxon>Actinomycetota</taxon>
        <taxon>Actinomycetes</taxon>
        <taxon>Pseudonocardiales</taxon>
        <taxon>Pseudonocardiaceae</taxon>
        <taxon>Amycolatopsis</taxon>
    </lineage>
</organism>
<sequence length="101" mass="11284">MVDADLPARSRLGRRSGAVGGGFFGPVRGSRHRRRPSFPRGLGEVPGSWSRGVSKRDTLPRRDPPPWDQLHTLVRGDDKLSSFRLMSVDNQPGFTYVKKRA</sequence>
<gene>
    <name evidence="2" type="ORF">AA23TX_10075</name>
</gene>
<protein>
    <submittedName>
        <fullName evidence="2">Uncharacterized protein</fullName>
    </submittedName>
</protein>
<dbReference type="AlphaFoldDB" id="A0A6I8M8T8"/>
<reference evidence="2 3" key="1">
    <citation type="submission" date="2019-09" db="EMBL/GenBank/DDBJ databases">
        <authorList>
            <person name="Leyn A S."/>
        </authorList>
    </citation>
    <scope>NUCLEOTIDE SEQUENCE [LARGE SCALE GENOMIC DNA]</scope>
    <source>
        <strain evidence="2">AA231_1</strain>
    </source>
</reference>
<evidence type="ECO:0000256" key="1">
    <source>
        <dbReference type="SAM" id="MobiDB-lite"/>
    </source>
</evidence>
<dbReference type="Proteomes" id="UP000399805">
    <property type="component" value="Unassembled WGS sequence"/>
</dbReference>
<keyword evidence="3" id="KW-1185">Reference proteome</keyword>
<feature type="compositionally biased region" description="Basic and acidic residues" evidence="1">
    <location>
        <begin position="54"/>
        <end position="65"/>
    </location>
</feature>
<proteinExistence type="predicted"/>
<evidence type="ECO:0000313" key="2">
    <source>
        <dbReference type="EMBL" id="VVJ25366.1"/>
    </source>
</evidence>
<feature type="region of interest" description="Disordered" evidence="1">
    <location>
        <begin position="1"/>
        <end position="72"/>
    </location>
</feature>
<dbReference type="EMBL" id="CABVGP010000005">
    <property type="protein sequence ID" value="VVJ25366.1"/>
    <property type="molecule type" value="Genomic_DNA"/>
</dbReference>
<name>A0A6I8M8T8_9PSEU</name>
<evidence type="ECO:0000313" key="3">
    <source>
        <dbReference type="Proteomes" id="UP000399805"/>
    </source>
</evidence>